<evidence type="ECO:0000313" key="1">
    <source>
        <dbReference type="Proteomes" id="UP000095287"/>
    </source>
</evidence>
<evidence type="ECO:0000313" key="2">
    <source>
        <dbReference type="WBParaSite" id="L893_g10809.t1"/>
    </source>
</evidence>
<name>A0A1I7XY69_9BILA</name>
<keyword evidence="1" id="KW-1185">Reference proteome</keyword>
<accession>A0A1I7XY69</accession>
<dbReference type="WBParaSite" id="L893_g10809.t1">
    <property type="protein sequence ID" value="L893_g10809.t1"/>
    <property type="gene ID" value="L893_g10809"/>
</dbReference>
<dbReference type="Proteomes" id="UP000095287">
    <property type="component" value="Unplaced"/>
</dbReference>
<reference evidence="2" key="1">
    <citation type="submission" date="2016-11" db="UniProtKB">
        <authorList>
            <consortium name="WormBaseParasite"/>
        </authorList>
    </citation>
    <scope>IDENTIFICATION</scope>
</reference>
<protein>
    <submittedName>
        <fullName evidence="2">FBA_2 domain-containing protein</fullName>
    </submittedName>
</protein>
<dbReference type="AlphaFoldDB" id="A0A1I7XY69"/>
<sequence length="299" mass="34748">MASVPFVFMESVCVVLSHNSLFVLEYANNGPWSTVAEPLMKQTLQYSVIDAFVDEVGAISVREWFNSEEFPKFRYLDCSHLHIEPVDDSMTMKIVNPSFFSRMRTYGLNMIDVKFLDKHLNSLCPWYLKDVVITNCTFHSGAVLSSWLKKAIVNTRISTLNVSENSVVHSVDVKDNFEEEVMDLIIRGREVVSIEIGSNDSITDLAFPFFKRALDYWIASKEGYRAWSIILRYQAECEQEMDKFIEDYNFVKMDYLKVWVLNHDSACTNCEKYVRMAYYSGEFEIAFENERYFTSESEA</sequence>
<organism evidence="1 2">
    <name type="scientific">Steinernema glaseri</name>
    <dbReference type="NCBI Taxonomy" id="37863"/>
    <lineage>
        <taxon>Eukaryota</taxon>
        <taxon>Metazoa</taxon>
        <taxon>Ecdysozoa</taxon>
        <taxon>Nematoda</taxon>
        <taxon>Chromadorea</taxon>
        <taxon>Rhabditida</taxon>
        <taxon>Tylenchina</taxon>
        <taxon>Panagrolaimomorpha</taxon>
        <taxon>Strongyloidoidea</taxon>
        <taxon>Steinernematidae</taxon>
        <taxon>Steinernema</taxon>
    </lineage>
</organism>
<proteinExistence type="predicted"/>